<proteinExistence type="predicted"/>
<feature type="compositionally biased region" description="Acidic residues" evidence="1">
    <location>
        <begin position="73"/>
        <end position="84"/>
    </location>
</feature>
<reference evidence="2 3" key="1">
    <citation type="submission" date="2024-08" db="EMBL/GenBank/DDBJ databases">
        <title>Mycobacterium servetensis sp. nov., a novel rapid-growing mycobacterial species recovered from a human patient in Zaragoza, Spain.</title>
        <authorList>
            <person name="Tristancho-Baro A.I."/>
            <person name="Buenestado-Serrano S."/>
            <person name="Garcia De Viedma D."/>
            <person name="Milagro-Beamonte A."/>
            <person name="Burillo N."/>
            <person name="Sanz S."/>
            <person name="Lopez-Calleja A.I."/>
            <person name="Penas-Utrilla D."/>
            <person name="Guardingo M."/>
            <person name="Garcia M.J."/>
            <person name="Vinuelas-Bayon J."/>
        </authorList>
    </citation>
    <scope>NUCLEOTIDE SEQUENCE [LARGE SCALE GENOMIC DNA]</scope>
    <source>
        <strain evidence="3">HUMS_12744610</strain>
    </source>
</reference>
<gene>
    <name evidence="2" type="ORF">AB8998_12245</name>
</gene>
<evidence type="ECO:0000313" key="3">
    <source>
        <dbReference type="Proteomes" id="UP001564760"/>
    </source>
</evidence>
<sequence>MSEQDDISAGDDPDQQASEKLELDQGAKQAAAEMMQAYEDRPTVVLPGSGGTVTGTAVNDWLTEDGDPIYNDDAGDIDTGEGTDEQAKREQIEKDKARNDELREAAAAENKGEKD</sequence>
<feature type="compositionally biased region" description="Acidic residues" evidence="1">
    <location>
        <begin position="1"/>
        <end position="14"/>
    </location>
</feature>
<feature type="compositionally biased region" description="Basic and acidic residues" evidence="1">
    <location>
        <begin position="85"/>
        <end position="115"/>
    </location>
</feature>
<protein>
    <submittedName>
        <fullName evidence="2">Uncharacterized protein</fullName>
    </submittedName>
</protein>
<dbReference type="EMBL" id="JBGEDP010000001">
    <property type="protein sequence ID" value="MEY8015723.1"/>
    <property type="molecule type" value="Genomic_DNA"/>
</dbReference>
<evidence type="ECO:0000256" key="1">
    <source>
        <dbReference type="SAM" id="MobiDB-lite"/>
    </source>
</evidence>
<keyword evidence="3" id="KW-1185">Reference proteome</keyword>
<dbReference type="RefSeq" id="WP_369738203.1">
    <property type="nucleotide sequence ID" value="NZ_JBGEDP010000001.1"/>
</dbReference>
<comment type="caution">
    <text evidence="2">The sequence shown here is derived from an EMBL/GenBank/DDBJ whole genome shotgun (WGS) entry which is preliminary data.</text>
</comment>
<dbReference type="Proteomes" id="UP001564760">
    <property type="component" value="Unassembled WGS sequence"/>
</dbReference>
<evidence type="ECO:0000313" key="2">
    <source>
        <dbReference type="EMBL" id="MEY8015723.1"/>
    </source>
</evidence>
<accession>A0ABV4C0F5</accession>
<feature type="region of interest" description="Disordered" evidence="1">
    <location>
        <begin position="1"/>
        <end position="115"/>
    </location>
</feature>
<organism evidence="2 3">
    <name type="scientific">Mycobacterium servetii</name>
    <dbReference type="NCBI Taxonomy" id="3237418"/>
    <lineage>
        <taxon>Bacteria</taxon>
        <taxon>Bacillati</taxon>
        <taxon>Actinomycetota</taxon>
        <taxon>Actinomycetes</taxon>
        <taxon>Mycobacteriales</taxon>
        <taxon>Mycobacteriaceae</taxon>
        <taxon>Mycobacterium</taxon>
    </lineage>
</organism>
<name>A0ABV4C0F5_9MYCO</name>